<sequence length="755" mass="80458">MGREFTAGNATNTSTYCSNLNTLVKTDCWCDFSEELRDRLLLSSTSCINLSPRPCGDSVYQGVYVDGNLIIETSLIFSGCQAKLDTYSATYNVNQWDSFYDEAGVRQIEVAIGGLLSGNVYFIGNMSTDLEMMFGAMNSISSPGEFVQINFTFVSGPLLPEPCNGRGFCRFSAVKAEYQCSCDVNFGGKECTYSVFDAHDVYVNPVEGGTGLRPSVDDPDGTHSKPYPDVKTALEQSDESNIRSILLFPGIYKGLGNRNINLSPANSIFFKSTGGTSSTIFDCEQSARGVVFRLYESAFEVTFEGLTIQNCITWSADSGESYSGPINLLSVEVTLRNCVIQHCQGGRGGAVTFTASTLKVYNSRFHNNSVVESALDGGSTISGYGGAFWLDSSNLMMQDSTCSNNRAYFYGGCIRAVGDPASELTFIRVNFEANTAVFYGGAMAIATQRVVVQDVVFAHNVVLTRFESRSSRYVVGERRLIEADGSGGAVFFSNAVQATFFNVAFLANGAFSAGGGLYLDSECQVDFKQVLMSENWATYHGGALRVSSAIASLNEVRLLGSMAELGEGGAISCVSGFVELRGKVLFELNTAPAGAAISIDECTVDAPEDAAPVFAFNTAEEQGGAVVIRKKGAMTIQGAALFESNHARLEGGALHIDKFGEVFLHGALLHNNSAGAGGAAYAAGFLKFLHCNISANRAGTDGGAVYLHFPVNTSTLHLNLTGEAGQPVISQLGAGSIICLLQGDSERRHGGGLRS</sequence>
<keyword evidence="4" id="KW-1185">Reference proteome</keyword>
<dbReference type="SUPFAM" id="SSF51126">
    <property type="entry name" value="Pectin lyase-like"/>
    <property type="match status" value="1"/>
</dbReference>
<dbReference type="Gene3D" id="2.160.20.10">
    <property type="entry name" value="Single-stranded right-handed beta-helix, Pectin lyase-like"/>
    <property type="match status" value="1"/>
</dbReference>
<dbReference type="SUPFAM" id="SSF57196">
    <property type="entry name" value="EGF/Laminin"/>
    <property type="match status" value="1"/>
</dbReference>
<dbReference type="Pfam" id="PF13229">
    <property type="entry name" value="Beta_helix"/>
    <property type="match status" value="1"/>
</dbReference>
<feature type="region of interest" description="Disordered" evidence="1">
    <location>
        <begin position="209"/>
        <end position="228"/>
    </location>
</feature>
<comment type="caution">
    <text evidence="3">The sequence shown here is derived from an EMBL/GenBank/DDBJ whole genome shotgun (WGS) entry which is preliminary data.</text>
</comment>
<dbReference type="InterPro" id="IPR011050">
    <property type="entry name" value="Pectin_lyase_fold/virulence"/>
</dbReference>
<proteinExistence type="predicted"/>
<dbReference type="InterPro" id="IPR012334">
    <property type="entry name" value="Pectin_lyas_fold"/>
</dbReference>
<dbReference type="Proteomes" id="UP001190700">
    <property type="component" value="Unassembled WGS sequence"/>
</dbReference>
<evidence type="ECO:0000259" key="2">
    <source>
        <dbReference type="PROSITE" id="PS00022"/>
    </source>
</evidence>
<accession>A0AAE0KUL4</accession>
<dbReference type="EMBL" id="LGRX02017181">
    <property type="protein sequence ID" value="KAK3261064.1"/>
    <property type="molecule type" value="Genomic_DNA"/>
</dbReference>
<reference evidence="3 4" key="1">
    <citation type="journal article" date="2015" name="Genome Biol. Evol.">
        <title>Comparative Genomics of a Bacterivorous Green Alga Reveals Evolutionary Causalities and Consequences of Phago-Mixotrophic Mode of Nutrition.</title>
        <authorList>
            <person name="Burns J.A."/>
            <person name="Paasch A."/>
            <person name="Narechania A."/>
            <person name="Kim E."/>
        </authorList>
    </citation>
    <scope>NUCLEOTIDE SEQUENCE [LARGE SCALE GENOMIC DNA]</scope>
    <source>
        <strain evidence="3 4">PLY_AMNH</strain>
    </source>
</reference>
<protein>
    <recommendedName>
        <fullName evidence="2">EGF-like domain-containing protein</fullName>
    </recommendedName>
</protein>
<organism evidence="3 4">
    <name type="scientific">Cymbomonas tetramitiformis</name>
    <dbReference type="NCBI Taxonomy" id="36881"/>
    <lineage>
        <taxon>Eukaryota</taxon>
        <taxon>Viridiplantae</taxon>
        <taxon>Chlorophyta</taxon>
        <taxon>Pyramimonadophyceae</taxon>
        <taxon>Pyramimonadales</taxon>
        <taxon>Pyramimonadaceae</taxon>
        <taxon>Cymbomonas</taxon>
    </lineage>
</organism>
<dbReference type="PROSITE" id="PS00022">
    <property type="entry name" value="EGF_1"/>
    <property type="match status" value="1"/>
</dbReference>
<dbReference type="PANTHER" id="PTHR11319">
    <property type="entry name" value="G PROTEIN-COUPLED RECEPTOR-RELATED"/>
    <property type="match status" value="1"/>
</dbReference>
<evidence type="ECO:0000256" key="1">
    <source>
        <dbReference type="SAM" id="MobiDB-lite"/>
    </source>
</evidence>
<evidence type="ECO:0000313" key="4">
    <source>
        <dbReference type="Proteomes" id="UP001190700"/>
    </source>
</evidence>
<dbReference type="AlphaFoldDB" id="A0AAE0KUL4"/>
<dbReference type="InterPro" id="IPR000742">
    <property type="entry name" value="EGF"/>
</dbReference>
<dbReference type="InterPro" id="IPR039448">
    <property type="entry name" value="Beta_helix"/>
</dbReference>
<feature type="domain" description="EGF-like" evidence="2">
    <location>
        <begin position="180"/>
        <end position="191"/>
    </location>
</feature>
<gene>
    <name evidence="3" type="ORF">CYMTET_30016</name>
</gene>
<name>A0AAE0KUL4_9CHLO</name>
<dbReference type="PANTHER" id="PTHR11319:SF35">
    <property type="entry name" value="OUTER MEMBRANE PROTEIN PMPC-RELATED"/>
    <property type="match status" value="1"/>
</dbReference>
<feature type="non-terminal residue" evidence="3">
    <location>
        <position position="755"/>
    </location>
</feature>
<evidence type="ECO:0000313" key="3">
    <source>
        <dbReference type="EMBL" id="KAK3261064.1"/>
    </source>
</evidence>